<comment type="subcellular location">
    <subcellularLocation>
        <location evidence="1">Secreted</location>
    </subcellularLocation>
</comment>
<feature type="signal peptide" evidence="3">
    <location>
        <begin position="1"/>
        <end position="32"/>
    </location>
</feature>
<evidence type="ECO:0000256" key="3">
    <source>
        <dbReference type="SAM" id="SignalP"/>
    </source>
</evidence>
<evidence type="ECO:0000256" key="1">
    <source>
        <dbReference type="ARBA" id="ARBA00004613"/>
    </source>
</evidence>
<dbReference type="InterPro" id="IPR029277">
    <property type="entry name" value="SVWC_dom"/>
</dbReference>
<dbReference type="SMART" id="SM01318">
    <property type="entry name" value="SVWC"/>
    <property type="match status" value="1"/>
</dbReference>
<organism evidence="5">
    <name type="scientific">Amblyomma americanum</name>
    <name type="common">Lone star tick</name>
    <dbReference type="NCBI Taxonomy" id="6943"/>
    <lineage>
        <taxon>Eukaryota</taxon>
        <taxon>Metazoa</taxon>
        <taxon>Ecdysozoa</taxon>
        <taxon>Arthropoda</taxon>
        <taxon>Chelicerata</taxon>
        <taxon>Arachnida</taxon>
        <taxon>Acari</taxon>
        <taxon>Parasitiformes</taxon>
        <taxon>Ixodida</taxon>
        <taxon>Ixodoidea</taxon>
        <taxon>Ixodidae</taxon>
        <taxon>Amblyomminae</taxon>
        <taxon>Amblyomma</taxon>
    </lineage>
</organism>
<accession>A0A0C9S3T1</accession>
<keyword evidence="3" id="KW-0732">Signal</keyword>
<sequence>MGICSWKSVEMRVALLFAMVPVFFLMHSGVCGQIVTTYELNTTDSDECFWNGSSYPVGDHDKQDPCVSIVCESGAKRLTLVECGETRPPAPCQIVPPRNGPYPLCCTDYIC</sequence>
<evidence type="ECO:0000313" key="5">
    <source>
        <dbReference type="EMBL" id="JAG91844.1"/>
    </source>
</evidence>
<protein>
    <submittedName>
        <fullName evidence="5">Putative secreted protein</fullName>
    </submittedName>
</protein>
<dbReference type="EMBL" id="GBZX01000896">
    <property type="protein sequence ID" value="JAG91844.1"/>
    <property type="molecule type" value="mRNA"/>
</dbReference>
<dbReference type="Pfam" id="PF15430">
    <property type="entry name" value="SVWC"/>
    <property type="match status" value="1"/>
</dbReference>
<keyword evidence="2" id="KW-0964">Secreted</keyword>
<evidence type="ECO:0000256" key="2">
    <source>
        <dbReference type="ARBA" id="ARBA00022525"/>
    </source>
</evidence>
<dbReference type="GO" id="GO:0005576">
    <property type="term" value="C:extracellular region"/>
    <property type="evidence" value="ECO:0007669"/>
    <property type="project" value="UniProtKB-SubCell"/>
</dbReference>
<feature type="chain" id="PRO_5002212752" evidence="3">
    <location>
        <begin position="33"/>
        <end position="111"/>
    </location>
</feature>
<dbReference type="AlphaFoldDB" id="A0A0C9S3T1"/>
<feature type="domain" description="Single" evidence="4">
    <location>
        <begin position="48"/>
        <end position="111"/>
    </location>
</feature>
<name>A0A0C9S3T1_AMBAM</name>
<proteinExistence type="evidence at transcript level"/>
<reference evidence="5" key="1">
    <citation type="journal article" date="2015" name="PLoS ONE">
        <title>An Insight into the Sialome of the Lone Star Tick, Amblyomma americanum, with a Glimpse on Its Time Dependent Gene Expression.</title>
        <authorList>
            <person name="Karim S."/>
            <person name="Ribeiro J.M."/>
        </authorList>
    </citation>
    <scope>NUCLEOTIDE SEQUENCE</scope>
    <source>
        <tissue evidence="5">Salivary gland</tissue>
    </source>
</reference>
<evidence type="ECO:0000259" key="4">
    <source>
        <dbReference type="SMART" id="SM01318"/>
    </source>
</evidence>